<evidence type="ECO:0000313" key="5">
    <source>
        <dbReference type="EMBL" id="KZM26674.1"/>
    </source>
</evidence>
<dbReference type="EMBL" id="JYNV01000101">
    <property type="protein sequence ID" value="KZM26674.1"/>
    <property type="molecule type" value="Genomic_DNA"/>
</dbReference>
<keyword evidence="3" id="KW-1133">Transmembrane helix</keyword>
<evidence type="ECO:0000256" key="2">
    <source>
        <dbReference type="ARBA" id="ARBA00022692"/>
    </source>
</evidence>
<dbReference type="STRING" id="5454.A0A163JZ07"/>
<evidence type="ECO:0000256" key="1">
    <source>
        <dbReference type="ARBA" id="ARBA00004141"/>
    </source>
</evidence>
<name>A0A163JZ07_DIDRA</name>
<dbReference type="PANTHER" id="PTHR37451">
    <property type="entry name" value="MARVEL DOMAIN"/>
    <property type="match status" value="1"/>
</dbReference>
<evidence type="ECO:0000256" key="4">
    <source>
        <dbReference type="ARBA" id="ARBA00023136"/>
    </source>
</evidence>
<dbReference type="AlphaFoldDB" id="A0A163JZ07"/>
<dbReference type="GO" id="GO:0016020">
    <property type="term" value="C:membrane"/>
    <property type="evidence" value="ECO:0007669"/>
    <property type="project" value="UniProtKB-SubCell"/>
</dbReference>
<keyword evidence="6" id="KW-1185">Reference proteome</keyword>
<evidence type="ECO:0000313" key="6">
    <source>
        <dbReference type="Proteomes" id="UP000076837"/>
    </source>
</evidence>
<keyword evidence="2" id="KW-0812">Transmembrane</keyword>
<dbReference type="Pfam" id="PF01284">
    <property type="entry name" value="MARVEL"/>
    <property type="match status" value="1"/>
</dbReference>
<sequence>MMKINPMHPVRGTQVIFAIIVLGLMAYGLSSPASVILILTQQVSSWWTSHWRQSSPAQVSFLVFVPVWSLLTLIPIFLIPLKFSHLLSSAGIRWGLVALDALTMLFWFAGFVALAVFLNGRICFGQVCDVARAGAALGGLSWAVAAGAFGYETYLAVTAEKRRVPAVQKPDVAMHQGV</sequence>
<keyword evidence="4" id="KW-0472">Membrane</keyword>
<reference evidence="5 6" key="1">
    <citation type="journal article" date="2016" name="Sci. Rep.">
        <title>Draft genome sequencing and secretome analysis of fungal phytopathogen Ascochyta rabiei provides insight into the necrotrophic effector repertoire.</title>
        <authorList>
            <person name="Verma S."/>
            <person name="Gazara R.K."/>
            <person name="Nizam S."/>
            <person name="Parween S."/>
            <person name="Chattopadhyay D."/>
            <person name="Verma P.K."/>
        </authorList>
    </citation>
    <scope>NUCLEOTIDE SEQUENCE [LARGE SCALE GENOMIC DNA]</scope>
    <source>
        <strain evidence="5 6">ArDII</strain>
    </source>
</reference>
<organism evidence="5 6">
    <name type="scientific">Didymella rabiei</name>
    <name type="common">Chickpea ascochyta blight fungus</name>
    <name type="synonym">Mycosphaerella rabiei</name>
    <dbReference type="NCBI Taxonomy" id="5454"/>
    <lineage>
        <taxon>Eukaryota</taxon>
        <taxon>Fungi</taxon>
        <taxon>Dikarya</taxon>
        <taxon>Ascomycota</taxon>
        <taxon>Pezizomycotina</taxon>
        <taxon>Dothideomycetes</taxon>
        <taxon>Pleosporomycetidae</taxon>
        <taxon>Pleosporales</taxon>
        <taxon>Pleosporineae</taxon>
        <taxon>Didymellaceae</taxon>
        <taxon>Ascochyta</taxon>
    </lineage>
</organism>
<dbReference type="OrthoDB" id="2117453at2759"/>
<protein>
    <submittedName>
        <fullName evidence="5">Membrane protein</fullName>
    </submittedName>
</protein>
<gene>
    <name evidence="5" type="ORF">ST47_g2172</name>
</gene>
<dbReference type="PANTHER" id="PTHR37451:SF1">
    <property type="entry name" value="MARVEL DOMAIN-CONTAINING PROTEIN"/>
    <property type="match status" value="1"/>
</dbReference>
<comment type="caution">
    <text evidence="5">The sequence shown here is derived from an EMBL/GenBank/DDBJ whole genome shotgun (WGS) entry which is preliminary data.</text>
</comment>
<proteinExistence type="predicted"/>
<evidence type="ECO:0000256" key="3">
    <source>
        <dbReference type="ARBA" id="ARBA00022989"/>
    </source>
</evidence>
<dbReference type="InterPro" id="IPR008253">
    <property type="entry name" value="Marvel"/>
</dbReference>
<comment type="subcellular location">
    <subcellularLocation>
        <location evidence="1">Membrane</location>
        <topology evidence="1">Multi-pass membrane protein</topology>
    </subcellularLocation>
</comment>
<dbReference type="Proteomes" id="UP000076837">
    <property type="component" value="Unassembled WGS sequence"/>
</dbReference>
<accession>A0A163JZ07</accession>